<evidence type="ECO:0000313" key="2">
    <source>
        <dbReference type="EMBL" id="CAI4019874.1"/>
    </source>
</evidence>
<organism evidence="2">
    <name type="scientific">Cladocopium goreaui</name>
    <dbReference type="NCBI Taxonomy" id="2562237"/>
    <lineage>
        <taxon>Eukaryota</taxon>
        <taxon>Sar</taxon>
        <taxon>Alveolata</taxon>
        <taxon>Dinophyceae</taxon>
        <taxon>Suessiales</taxon>
        <taxon>Symbiodiniaceae</taxon>
        <taxon>Cladocopium</taxon>
    </lineage>
</organism>
<gene>
    <name evidence="2" type="ORF">C1SCF055_LOCUS44334</name>
</gene>
<dbReference type="Proteomes" id="UP001152797">
    <property type="component" value="Unassembled WGS sequence"/>
</dbReference>
<dbReference type="AlphaFoldDB" id="A0A9P1GRT8"/>
<comment type="caution">
    <text evidence="2">The sequence shown here is derived from an EMBL/GenBank/DDBJ whole genome shotgun (WGS) entry which is preliminary data.</text>
</comment>
<feature type="signal peptide" evidence="1">
    <location>
        <begin position="1"/>
        <end position="19"/>
    </location>
</feature>
<dbReference type="EMBL" id="CAMXCT010006778">
    <property type="protein sequence ID" value="CAI4019874.1"/>
    <property type="molecule type" value="Genomic_DNA"/>
</dbReference>
<reference evidence="3" key="2">
    <citation type="submission" date="2024-04" db="EMBL/GenBank/DDBJ databases">
        <authorList>
            <person name="Chen Y."/>
            <person name="Shah S."/>
            <person name="Dougan E. K."/>
            <person name="Thang M."/>
            <person name="Chan C."/>
        </authorList>
    </citation>
    <scope>NUCLEOTIDE SEQUENCE [LARGE SCALE GENOMIC DNA]</scope>
</reference>
<evidence type="ECO:0000313" key="4">
    <source>
        <dbReference type="Proteomes" id="UP001152797"/>
    </source>
</evidence>
<dbReference type="EMBL" id="CAMXCT020006778">
    <property type="protein sequence ID" value="CAL1173249.1"/>
    <property type="molecule type" value="Genomic_DNA"/>
</dbReference>
<accession>A0A9P1GRT8</accession>
<dbReference type="EMBL" id="CAMXCT030006778">
    <property type="protein sequence ID" value="CAL4807186.1"/>
    <property type="molecule type" value="Genomic_DNA"/>
</dbReference>
<feature type="chain" id="PRO_5043273073" evidence="1">
    <location>
        <begin position="20"/>
        <end position="498"/>
    </location>
</feature>
<protein>
    <submittedName>
        <fullName evidence="2">Uncharacterized protein</fullName>
    </submittedName>
</protein>
<sequence length="498" mass="54046">MVFPLLWVLHTDLIGRTVADGPISSASTTTTTSSKSSSPFIIEPVCTKCNCNPGRPQWKGQQSLESCALTCAQEGSWFRHASGTNEAGNPGDNNCGCCLDVQTLDEETFWGINVYQFRDLNSFHYYLRTCTECSCISSDMYFSAARSFDDCVAFCAAQNFPHFQYGTADGAMGDNNCGCCLDVQTLDEETFWGINVYQFRDLNSFHYYLRTCTECSCISSDMYFSAARSFDDCVAFCAAQNFPHFQYGTADGAIGTCACCNSDATETSVGGTSVYTYAESKVGVDGTVVWTTEPIGSSLVIEPVCTKCNCNPGRPQWKGQQSLESCALTCAQEGSWFRHASGTNEAGNPGDNNCGCCLDVQTLDEETFWGINVYQFRDLNSFHYYLRTCTECSCISSDMYFSAARSFDDCVAFCAAQNFPHFQYGTADGAIGTCACCNSDATETSVGGTSVYTYAESKVEVSVGSTSVAESAQTGSAIGSAHPIVPYLLHVIFLPFLC</sequence>
<keyword evidence="1" id="KW-0732">Signal</keyword>
<reference evidence="2" key="1">
    <citation type="submission" date="2022-10" db="EMBL/GenBank/DDBJ databases">
        <authorList>
            <person name="Chen Y."/>
            <person name="Dougan E. K."/>
            <person name="Chan C."/>
            <person name="Rhodes N."/>
            <person name="Thang M."/>
        </authorList>
    </citation>
    <scope>NUCLEOTIDE SEQUENCE</scope>
</reference>
<proteinExistence type="predicted"/>
<evidence type="ECO:0000256" key="1">
    <source>
        <dbReference type="SAM" id="SignalP"/>
    </source>
</evidence>
<name>A0A9P1GRT8_9DINO</name>
<evidence type="ECO:0000313" key="3">
    <source>
        <dbReference type="EMBL" id="CAL1173249.1"/>
    </source>
</evidence>
<keyword evidence="4" id="KW-1185">Reference proteome</keyword>